<keyword evidence="2" id="KW-0378">Hydrolase</keyword>
<dbReference type="NCBIfam" id="TIGR02786">
    <property type="entry name" value="addB_alphas"/>
    <property type="match status" value="1"/>
</dbReference>
<accession>A0A1G6UWU4</accession>
<keyword evidence="2" id="KW-0347">Helicase</keyword>
<evidence type="ECO:0000259" key="1">
    <source>
        <dbReference type="Pfam" id="PF12705"/>
    </source>
</evidence>
<evidence type="ECO:0000313" key="3">
    <source>
        <dbReference type="Proteomes" id="UP000199344"/>
    </source>
</evidence>
<dbReference type="AlphaFoldDB" id="A0A1G6UWU4"/>
<name>A0A1G6UWU4_9RHOB</name>
<protein>
    <submittedName>
        <fullName evidence="2">ATP-dependent helicase/nuclease subunit B</fullName>
    </submittedName>
</protein>
<dbReference type="Pfam" id="PF12705">
    <property type="entry name" value="PDDEXK_1"/>
    <property type="match status" value="1"/>
</dbReference>
<dbReference type="InterPro" id="IPR014153">
    <property type="entry name" value="Ds_break_AddB"/>
</dbReference>
<dbReference type="EMBL" id="FNAH01000001">
    <property type="protein sequence ID" value="SDD45731.1"/>
    <property type="molecule type" value="Genomic_DNA"/>
</dbReference>
<dbReference type="Proteomes" id="UP000199344">
    <property type="component" value="Unassembled WGS sequence"/>
</dbReference>
<dbReference type="STRING" id="591205.SAMN05421538_101648"/>
<feature type="domain" description="PD-(D/E)XK endonuclease-like" evidence="1">
    <location>
        <begin position="709"/>
        <end position="908"/>
    </location>
</feature>
<dbReference type="GO" id="GO:0004386">
    <property type="term" value="F:helicase activity"/>
    <property type="evidence" value="ECO:0007669"/>
    <property type="project" value="UniProtKB-KW"/>
</dbReference>
<dbReference type="RefSeq" id="WP_090520744.1">
    <property type="nucleotide sequence ID" value="NZ_FNAH01000001.1"/>
</dbReference>
<dbReference type="InterPro" id="IPR027417">
    <property type="entry name" value="P-loop_NTPase"/>
</dbReference>
<organism evidence="2 3">
    <name type="scientific">Paracoccus isoporae</name>
    <dbReference type="NCBI Taxonomy" id="591205"/>
    <lineage>
        <taxon>Bacteria</taxon>
        <taxon>Pseudomonadati</taxon>
        <taxon>Pseudomonadota</taxon>
        <taxon>Alphaproteobacteria</taxon>
        <taxon>Rhodobacterales</taxon>
        <taxon>Paracoccaceae</taxon>
        <taxon>Paracoccus</taxon>
    </lineage>
</organism>
<dbReference type="InterPro" id="IPR038726">
    <property type="entry name" value="PDDEXK_AddAB-type"/>
</dbReference>
<dbReference type="SUPFAM" id="SSF52540">
    <property type="entry name" value="P-loop containing nucleoside triphosphate hydrolases"/>
    <property type="match status" value="1"/>
</dbReference>
<sequence length="982" mass="106383">MWADWQGGTFALPPGADFCRGVVEGLLARMAGKPPEALASVTIYANSGRTIQTLREVFDDHAAHHGPILLPRMMRFGDLGSALPGERAAPLARVLELGNLVARLMARDPGIGAGQSAPELAESLAALMSEMQTEGCGPGSLDRVDAGNHAAHWQRALAFLKIAAQFYLTDPPVDQSARQRAKAEGMARLWQDGQAVPDAPILAVGSTGSHGATRLFLQAVARLKLGAVILPGYDFHQPERVWDDLADGAEDHPQARLAVLRHGSVRPWVAVPDSDRNRFISLALRPAPVTDQWIAEGPDLPDLREATAAMTLIEADQPQEEADAIAVIIRDAVAKGRKTRLFAADRGLVRRVAAALDRWGLVIDDSAGEPLHLTQPGLFLRHVAGLFGRPLTIDALLTLLKHPVTATGGAPGDNLRMTRDMELHLRRHGPAFPDAAFLRDWGSRAGEDRKGWTGWLADTLDLLSDSQQETGPRPVQDHMALHLKLARMLAAGPGGDADASALWNDAAGRAAEMAMTLLATHAPRAQPMGARDYARLIDTHLAGQGVRAADRGHPLIRACGTRDARTEANLGDGALIVLAGLNEGGWPQPLSPDPWLSRAMRAEIGLTLPERLIGLSAHDFQQAVAAPEVVLTRARRDAEAETIPSRWLNRMTNLMSGLPERSGPEALGAMRARGAVWLDLARQLARPRHRLDPAPRPAPIPPAPAFDAISVTQVKTLIRDPYAIYASKVLGLEPLDPLRPEPGAQLRGQVLHKVAERLLQPRPGLEITAEDLRARFLEITAEVLSEHVPWPAARAFWQARMTRIADRIAADEQRRLQRGAPVVVEAAHSLPVPGLELKLTAKPDRIDLLDDSAVAHVYDYKSGRPPSDGEMAHFDKQLVLEAAMVMRGAFPEIGAAGVEGVSYIQLGGEGETFARSFSPDMAEETWAKFVILATRYLRRDTGFTARRALQKVTDASDYDHLSRYGEWGAGDVPVKMRVGGDD</sequence>
<dbReference type="OrthoDB" id="9780606at2"/>
<gene>
    <name evidence="2" type="ORF">SAMN05421538_101648</name>
</gene>
<keyword evidence="2" id="KW-0067">ATP-binding</keyword>
<keyword evidence="2" id="KW-0547">Nucleotide-binding</keyword>
<reference evidence="2 3" key="1">
    <citation type="submission" date="2016-10" db="EMBL/GenBank/DDBJ databases">
        <authorList>
            <person name="de Groot N.N."/>
        </authorList>
    </citation>
    <scope>NUCLEOTIDE SEQUENCE [LARGE SCALE GENOMIC DNA]</scope>
    <source>
        <strain evidence="2 3">DSM 22220</strain>
    </source>
</reference>
<proteinExistence type="predicted"/>
<keyword evidence="3" id="KW-1185">Reference proteome</keyword>
<evidence type="ECO:0000313" key="2">
    <source>
        <dbReference type="EMBL" id="SDD45731.1"/>
    </source>
</evidence>